<dbReference type="SUPFAM" id="SSF53383">
    <property type="entry name" value="PLP-dependent transferases"/>
    <property type="match status" value="1"/>
</dbReference>
<evidence type="ECO:0000256" key="2">
    <source>
        <dbReference type="ARBA" id="ARBA00022898"/>
    </source>
</evidence>
<evidence type="ECO:0000256" key="1">
    <source>
        <dbReference type="ARBA" id="ARBA00001933"/>
    </source>
</evidence>
<dbReference type="RefSeq" id="WP_305022598.1">
    <property type="nucleotide sequence ID" value="NZ_JAUQTB010000001.1"/>
</dbReference>
<proteinExistence type="predicted"/>
<dbReference type="Gene3D" id="3.40.640.10">
    <property type="entry name" value="Type I PLP-dependent aspartate aminotransferase-like (Major domain)"/>
    <property type="match status" value="1"/>
</dbReference>
<accession>A0ABT9C870</accession>
<evidence type="ECO:0000313" key="5">
    <source>
        <dbReference type="Proteomes" id="UP001240171"/>
    </source>
</evidence>
<dbReference type="Gene3D" id="1.10.260.50">
    <property type="match status" value="1"/>
</dbReference>
<keyword evidence="2" id="KW-0663">Pyridoxal phosphate</keyword>
<dbReference type="InterPro" id="IPR015422">
    <property type="entry name" value="PyrdxlP-dep_Trfase_small"/>
</dbReference>
<feature type="domain" description="Aminotransferase class V" evidence="3">
    <location>
        <begin position="2"/>
        <end position="363"/>
    </location>
</feature>
<dbReference type="EMBL" id="JAUQTB010000001">
    <property type="protein sequence ID" value="MDO7905434.1"/>
    <property type="molecule type" value="Genomic_DNA"/>
</dbReference>
<dbReference type="InterPro" id="IPR015424">
    <property type="entry name" value="PyrdxlP-dep_Trfase"/>
</dbReference>
<evidence type="ECO:0000313" key="4">
    <source>
        <dbReference type="EMBL" id="MDO7905434.1"/>
    </source>
</evidence>
<comment type="cofactor">
    <cofactor evidence="1">
        <name>pyridoxal 5'-phosphate</name>
        <dbReference type="ChEBI" id="CHEBI:597326"/>
    </cofactor>
</comment>
<dbReference type="PIRSF" id="PIRSF005572">
    <property type="entry name" value="NifS"/>
    <property type="match status" value="1"/>
</dbReference>
<comment type="caution">
    <text evidence="4">The sequence shown here is derived from an EMBL/GenBank/DDBJ whole genome shotgun (WGS) entry which is preliminary data.</text>
</comment>
<keyword evidence="5" id="KW-1185">Reference proteome</keyword>
<dbReference type="PANTHER" id="PTHR11601">
    <property type="entry name" value="CYSTEINE DESULFURYLASE FAMILY MEMBER"/>
    <property type="match status" value="1"/>
</dbReference>
<dbReference type="Gene3D" id="3.90.1150.10">
    <property type="entry name" value="Aspartate Aminotransferase, domain 1"/>
    <property type="match status" value="1"/>
</dbReference>
<gene>
    <name evidence="4" type="ORF">Q5741_03285</name>
</gene>
<reference evidence="4 5" key="1">
    <citation type="submission" date="2023-07" db="EMBL/GenBank/DDBJ databases">
        <title>Paenibacillus sp. JX-17 nov. isolated from soil.</title>
        <authorList>
            <person name="Wan Y."/>
            <person name="Liu B."/>
        </authorList>
    </citation>
    <scope>NUCLEOTIDE SEQUENCE [LARGE SCALE GENOMIC DNA]</scope>
    <source>
        <strain evidence="4 5">JX-17</strain>
    </source>
</reference>
<evidence type="ECO:0000259" key="3">
    <source>
        <dbReference type="Pfam" id="PF00266"/>
    </source>
</evidence>
<protein>
    <submittedName>
        <fullName evidence="4">Cysteine desulfurase family protein</fullName>
    </submittedName>
</protein>
<dbReference type="Pfam" id="PF00266">
    <property type="entry name" value="Aminotran_5"/>
    <property type="match status" value="1"/>
</dbReference>
<organism evidence="4 5">
    <name type="scientific">Paenibacillus lacisoli</name>
    <dbReference type="NCBI Taxonomy" id="3064525"/>
    <lineage>
        <taxon>Bacteria</taxon>
        <taxon>Bacillati</taxon>
        <taxon>Bacillota</taxon>
        <taxon>Bacilli</taxon>
        <taxon>Bacillales</taxon>
        <taxon>Paenibacillaceae</taxon>
        <taxon>Paenibacillus</taxon>
    </lineage>
</organism>
<dbReference type="PANTHER" id="PTHR11601:SF50">
    <property type="entry name" value="CYSTEINE DESULFURASE ISCS 2-RELATED"/>
    <property type="match status" value="1"/>
</dbReference>
<sequence length="381" mass="42069">MIYFDYAATTPPYDEVIQTITEVMKRHYGNPSSIHRFGEEAQQLLTKAREVTAAALGVKPEEIIFTSGATESNNLAIKGAAFQYQSRGRHIVTVGTEHPSVLESCLQMRELGCEVTLLPVDREGHIDLNDLLQTVRKDTVLVSIMHVNNETGRVQLLEEIGPALKAHYPRVLLHVDGVQGFGKLPVDLKRWQADLYSLSAHKIRGPKGAGLLYVKEGLELFPLLAGGSQERGLRSGTENIPLLVGMAKAMRMASAQQQQYAEHVSALRDRLLERLSAIPVLEMNSGREAPHIVHVSHPGMKAEVILHSLEEQGFAVSTKSACSSKRPEPSRVLLEMGRDQAQASGGIRISLGAEHTDQDIDRLGEALEQIIHKLKPLERWT</sequence>
<dbReference type="InterPro" id="IPR015421">
    <property type="entry name" value="PyrdxlP-dep_Trfase_major"/>
</dbReference>
<dbReference type="Proteomes" id="UP001240171">
    <property type="component" value="Unassembled WGS sequence"/>
</dbReference>
<name>A0ABT9C870_9BACL</name>
<dbReference type="InterPro" id="IPR016454">
    <property type="entry name" value="Cysteine_dSase"/>
</dbReference>
<dbReference type="InterPro" id="IPR000192">
    <property type="entry name" value="Aminotrans_V_dom"/>
</dbReference>